<evidence type="ECO:0000313" key="10">
    <source>
        <dbReference type="Proteomes" id="UP000242301"/>
    </source>
</evidence>
<name>A0A0M6W841_9GAMM</name>
<comment type="subcellular location">
    <subcellularLocation>
        <location evidence="8">Cell inner membrane</location>
        <topology evidence="8">Single-pass type II membrane protein</topology>
    </subcellularLocation>
    <text evidence="8">Localizes to the division septum.</text>
</comment>
<evidence type="ECO:0000256" key="4">
    <source>
        <dbReference type="ARBA" id="ARBA00022989"/>
    </source>
</evidence>
<dbReference type="PANTHER" id="PTHR37485">
    <property type="entry name" value="CELL DIVISION PROTEIN FTSB"/>
    <property type="match status" value="1"/>
</dbReference>
<comment type="function">
    <text evidence="8">Essential cell division protein. May link together the upstream cell division proteins, which are predominantly cytoplasmic, with the downstream cell division proteins, which are predominantly periplasmic.</text>
</comment>
<evidence type="ECO:0000256" key="5">
    <source>
        <dbReference type="ARBA" id="ARBA00023054"/>
    </source>
</evidence>
<gene>
    <name evidence="8 9" type="primary">ftsB</name>
    <name evidence="9" type="ORF">SOFFGTOCOR_0615</name>
</gene>
<evidence type="ECO:0000256" key="6">
    <source>
        <dbReference type="ARBA" id="ARBA00023136"/>
    </source>
</evidence>
<keyword evidence="3 8" id="KW-0812">Transmembrane</keyword>
<dbReference type="InterPro" id="IPR023081">
    <property type="entry name" value="Cell_div_FtsB"/>
</dbReference>
<dbReference type="GO" id="GO:0005886">
    <property type="term" value="C:plasma membrane"/>
    <property type="evidence" value="ECO:0007669"/>
    <property type="project" value="UniProtKB-SubCell"/>
</dbReference>
<proteinExistence type="inferred from homology"/>
<keyword evidence="6 8" id="KW-0472">Membrane</keyword>
<keyword evidence="1 8" id="KW-1003">Cell membrane</keyword>
<evidence type="ECO:0000256" key="3">
    <source>
        <dbReference type="ARBA" id="ARBA00022692"/>
    </source>
</evidence>
<feature type="topological domain" description="Cytoplasmic" evidence="8">
    <location>
        <begin position="1"/>
        <end position="3"/>
    </location>
</feature>
<sequence>MDKLKLLLIIVLIWLQYDLWLGKNGVYDYFKVKNDIINQKNINFCLKMRNERLFAEINDLYDGQDALEERARNDLLMIKPEESYYYIMKKQ</sequence>
<dbReference type="NCBIfam" id="NF002058">
    <property type="entry name" value="PRK00888.1"/>
    <property type="match status" value="1"/>
</dbReference>
<dbReference type="InterPro" id="IPR007060">
    <property type="entry name" value="FtsL/DivIC"/>
</dbReference>
<evidence type="ECO:0000256" key="7">
    <source>
        <dbReference type="ARBA" id="ARBA00023306"/>
    </source>
</evidence>
<dbReference type="HAMAP" id="MF_00599">
    <property type="entry name" value="FtsB"/>
    <property type="match status" value="1"/>
</dbReference>
<dbReference type="GO" id="GO:0032153">
    <property type="term" value="C:cell division site"/>
    <property type="evidence" value="ECO:0007669"/>
    <property type="project" value="UniProtKB-UniRule"/>
</dbReference>
<evidence type="ECO:0000256" key="2">
    <source>
        <dbReference type="ARBA" id="ARBA00022618"/>
    </source>
</evidence>
<organism evidence="9 10">
    <name type="scientific">Candidatus Providencia siddallii</name>
    <dbReference type="NCBI Taxonomy" id="1715285"/>
    <lineage>
        <taxon>Bacteria</taxon>
        <taxon>Pseudomonadati</taxon>
        <taxon>Pseudomonadota</taxon>
        <taxon>Gammaproteobacteria</taxon>
        <taxon>Enterobacterales</taxon>
        <taxon>Morganellaceae</taxon>
        <taxon>Providencia</taxon>
    </lineage>
</organism>
<reference evidence="10" key="1">
    <citation type="submission" date="2015-05" db="EMBL/GenBank/DDBJ databases">
        <authorList>
            <person name="Manzano-Marin A."/>
        </authorList>
    </citation>
    <scope>NUCLEOTIDE SEQUENCE [LARGE SCALE GENOMIC DNA]</scope>
    <source>
        <strain evidence="10">officinalis</strain>
    </source>
</reference>
<evidence type="ECO:0000256" key="1">
    <source>
        <dbReference type="ARBA" id="ARBA00022475"/>
    </source>
</evidence>
<dbReference type="EMBL" id="CVRF01000003">
    <property type="protein sequence ID" value="CRK86013.1"/>
    <property type="molecule type" value="Genomic_DNA"/>
</dbReference>
<dbReference type="PANTHER" id="PTHR37485:SF1">
    <property type="entry name" value="CELL DIVISION PROTEIN FTSB"/>
    <property type="match status" value="1"/>
</dbReference>
<keyword evidence="10" id="KW-1185">Reference proteome</keyword>
<dbReference type="Pfam" id="PF04977">
    <property type="entry name" value="DivIC"/>
    <property type="match status" value="1"/>
</dbReference>
<keyword evidence="2 8" id="KW-0132">Cell division</keyword>
<dbReference type="GO" id="GO:0030428">
    <property type="term" value="C:cell septum"/>
    <property type="evidence" value="ECO:0007669"/>
    <property type="project" value="TreeGrafter"/>
</dbReference>
<protein>
    <recommendedName>
        <fullName evidence="8">Cell division protein FtsB</fullName>
    </recommendedName>
</protein>
<comment type="subunit">
    <text evidence="8">Part of a complex composed of FtsB, FtsL and FtsQ.</text>
</comment>
<keyword evidence="4 8" id="KW-1133">Transmembrane helix</keyword>
<evidence type="ECO:0000256" key="8">
    <source>
        <dbReference type="HAMAP-Rule" id="MF_00599"/>
    </source>
</evidence>
<accession>A0A0M6W841</accession>
<evidence type="ECO:0000313" key="9">
    <source>
        <dbReference type="EMBL" id="CRK86013.1"/>
    </source>
</evidence>
<keyword evidence="8" id="KW-0997">Cell inner membrane</keyword>
<dbReference type="AlphaFoldDB" id="A0A0M6W841"/>
<dbReference type="GO" id="GO:0043093">
    <property type="term" value="P:FtsZ-dependent cytokinesis"/>
    <property type="evidence" value="ECO:0007669"/>
    <property type="project" value="UniProtKB-UniRule"/>
</dbReference>
<keyword evidence="7 8" id="KW-0131">Cell cycle</keyword>
<comment type="similarity">
    <text evidence="8">Belongs to the FtsB family.</text>
</comment>
<keyword evidence="5" id="KW-0175">Coiled coil</keyword>
<feature type="topological domain" description="Periplasmic" evidence="8">
    <location>
        <begin position="22"/>
        <end position="91"/>
    </location>
</feature>
<dbReference type="STRING" id="1715285.SOFFGTOCOR_0615"/>
<dbReference type="Proteomes" id="UP000242301">
    <property type="component" value="Unassembled WGS sequence"/>
</dbReference>